<dbReference type="RefSeq" id="WP_111242690.1">
    <property type="nucleotide sequence ID" value="NZ_POTX01000038.1"/>
</dbReference>
<dbReference type="AlphaFoldDB" id="A0A2W2D4G7"/>
<reference evidence="6 7" key="1">
    <citation type="submission" date="2018-01" db="EMBL/GenBank/DDBJ databases">
        <title>Draft genome sequence of Jishengella endophytica.</title>
        <authorList>
            <person name="Sahin N."/>
            <person name="Ay H."/>
            <person name="Saygin H."/>
        </authorList>
    </citation>
    <scope>NUCLEOTIDE SEQUENCE [LARGE SCALE GENOMIC DNA]</scope>
    <source>
        <strain evidence="6 7">DSM 45430</strain>
    </source>
</reference>
<dbReference type="PRINTS" id="PR00757">
    <property type="entry name" value="AMINEOXDASEF"/>
</dbReference>
<dbReference type="EMBL" id="POTX01000038">
    <property type="protein sequence ID" value="PZF98548.1"/>
    <property type="molecule type" value="Genomic_DNA"/>
</dbReference>
<organism evidence="6 7">
    <name type="scientific">Micromonospora endophytica</name>
    <dbReference type="NCBI Taxonomy" id="515350"/>
    <lineage>
        <taxon>Bacteria</taxon>
        <taxon>Bacillati</taxon>
        <taxon>Actinomycetota</taxon>
        <taxon>Actinomycetes</taxon>
        <taxon>Micromonosporales</taxon>
        <taxon>Micromonosporaceae</taxon>
        <taxon>Micromonospora</taxon>
    </lineage>
</organism>
<evidence type="ECO:0000313" key="6">
    <source>
        <dbReference type="EMBL" id="PZF98548.1"/>
    </source>
</evidence>
<dbReference type="InterPro" id="IPR001613">
    <property type="entry name" value="Flavin_amine_oxidase"/>
</dbReference>
<comment type="cofactor">
    <cofactor evidence="1">
        <name>FAD</name>
        <dbReference type="ChEBI" id="CHEBI:57692"/>
    </cofactor>
</comment>
<proteinExistence type="inferred from homology"/>
<dbReference type="InterPro" id="IPR050703">
    <property type="entry name" value="Flavin_MAO"/>
</dbReference>
<protein>
    <submittedName>
        <fullName evidence="6">Amine oxidase</fullName>
    </submittedName>
</protein>
<dbReference type="Pfam" id="PF01593">
    <property type="entry name" value="Amino_oxidase"/>
    <property type="match status" value="1"/>
</dbReference>
<feature type="binding site" evidence="4">
    <location>
        <position position="328"/>
    </location>
    <ligand>
        <name>substrate</name>
    </ligand>
</feature>
<comment type="caution">
    <text evidence="6">The sequence shown here is derived from an EMBL/GenBank/DDBJ whole genome shotgun (WGS) entry which is preliminary data.</text>
</comment>
<dbReference type="GO" id="GO:0016491">
    <property type="term" value="F:oxidoreductase activity"/>
    <property type="evidence" value="ECO:0007669"/>
    <property type="project" value="UniProtKB-KW"/>
</dbReference>
<accession>A0A2W2D4G7</accession>
<evidence type="ECO:0000256" key="1">
    <source>
        <dbReference type="ARBA" id="ARBA00001974"/>
    </source>
</evidence>
<keyword evidence="7" id="KW-1185">Reference proteome</keyword>
<dbReference type="Proteomes" id="UP000248627">
    <property type="component" value="Unassembled WGS sequence"/>
</dbReference>
<evidence type="ECO:0000256" key="4">
    <source>
        <dbReference type="PIRSR" id="PIRSR601613-1"/>
    </source>
</evidence>
<comment type="similarity">
    <text evidence="2">Belongs to the flavin monoamine oxidase family.</text>
</comment>
<dbReference type="InterPro" id="IPR002937">
    <property type="entry name" value="Amino_oxidase"/>
</dbReference>
<sequence>MTDALVVGAGCSGLAAALSLRRAGVRVRVLEARDRVGGRVLTRWLADGTQLDLGAQWIGPTQHLVNALVDRYGLATFPSAAYGASVVVWEGARRRTEPPGAARVLDLLDTYAARLDPAAPWTAPEAARWDRTTLGDWLAATAPDPVTARYLGRLLAGGLLAVSPDQVSLLALASYLASGGGTSSLLPTTGGAQQDRIVGGPAALAEAMAAALGPEVVRWGAPVVAIEHDEAGVVAHTDVGRFEAAAVVVAVPPALAGRIRYAPALPALRDGLTQRMPMGSAWKTHAVYPEPFWRADGLSGVASCAEGPVTETVDSGTPTSSRGVLTAFSYGAQANALRRMSGPARRDALLDALATVVGPAARQPDEVIEYDWSADPWTRGCFCGVLTPGSLSEYGPYLRAPVGRIHWAGTETATRWAGYLDGAVQAGERAAAELLAGL</sequence>
<dbReference type="PANTHER" id="PTHR43563:SF1">
    <property type="entry name" value="AMINE OXIDASE [FLAVIN-CONTAINING] B"/>
    <property type="match status" value="1"/>
</dbReference>
<dbReference type="SUPFAM" id="SSF54373">
    <property type="entry name" value="FAD-linked reductases, C-terminal domain"/>
    <property type="match status" value="1"/>
</dbReference>
<dbReference type="Gene3D" id="3.50.50.60">
    <property type="entry name" value="FAD/NAD(P)-binding domain"/>
    <property type="match status" value="1"/>
</dbReference>
<gene>
    <name evidence="6" type="ORF">C1I93_08550</name>
</gene>
<feature type="binding site" evidence="4">
    <location>
        <position position="223"/>
    </location>
    <ligand>
        <name>FAD</name>
        <dbReference type="ChEBI" id="CHEBI:57692"/>
    </ligand>
</feature>
<feature type="domain" description="Amine oxidase" evidence="5">
    <location>
        <begin position="12"/>
        <end position="435"/>
    </location>
</feature>
<dbReference type="SUPFAM" id="SSF51905">
    <property type="entry name" value="FAD/NAD(P)-binding domain"/>
    <property type="match status" value="1"/>
</dbReference>
<keyword evidence="3" id="KW-0560">Oxidoreductase</keyword>
<feature type="binding site" evidence="4">
    <location>
        <position position="411"/>
    </location>
    <ligand>
        <name>FAD</name>
        <dbReference type="ChEBI" id="CHEBI:57692"/>
    </ligand>
</feature>
<dbReference type="PANTHER" id="PTHR43563">
    <property type="entry name" value="AMINE OXIDASE"/>
    <property type="match status" value="1"/>
</dbReference>
<evidence type="ECO:0000256" key="2">
    <source>
        <dbReference type="ARBA" id="ARBA00005995"/>
    </source>
</evidence>
<evidence type="ECO:0000256" key="3">
    <source>
        <dbReference type="ARBA" id="ARBA00023002"/>
    </source>
</evidence>
<evidence type="ECO:0000259" key="5">
    <source>
        <dbReference type="Pfam" id="PF01593"/>
    </source>
</evidence>
<feature type="binding site" evidence="4">
    <location>
        <position position="12"/>
    </location>
    <ligand>
        <name>FAD</name>
        <dbReference type="ChEBI" id="CHEBI:57692"/>
    </ligand>
</feature>
<dbReference type="OrthoDB" id="337830at2"/>
<feature type="binding site" evidence="4">
    <location>
        <begin position="31"/>
        <end position="32"/>
    </location>
    <ligand>
        <name>FAD</name>
        <dbReference type="ChEBI" id="CHEBI:57692"/>
    </ligand>
</feature>
<dbReference type="InterPro" id="IPR036188">
    <property type="entry name" value="FAD/NAD-bd_sf"/>
</dbReference>
<evidence type="ECO:0000313" key="7">
    <source>
        <dbReference type="Proteomes" id="UP000248627"/>
    </source>
</evidence>
<name>A0A2W2D4G7_9ACTN</name>